<evidence type="ECO:0000313" key="2">
    <source>
        <dbReference type="EMBL" id="CAG7785337.1"/>
    </source>
</evidence>
<name>A0A8J2P8Z1_9HEXA</name>
<accession>A0A8J2P8Z1</accession>
<proteinExistence type="predicted"/>
<feature type="non-terminal residue" evidence="2">
    <location>
        <position position="1"/>
    </location>
</feature>
<keyword evidence="1" id="KW-1133">Transmembrane helix</keyword>
<protein>
    <submittedName>
        <fullName evidence="2">Uncharacterized protein</fullName>
    </submittedName>
</protein>
<evidence type="ECO:0000313" key="3">
    <source>
        <dbReference type="Proteomes" id="UP000708208"/>
    </source>
</evidence>
<feature type="transmembrane region" description="Helical" evidence="1">
    <location>
        <begin position="20"/>
        <end position="43"/>
    </location>
</feature>
<keyword evidence="1" id="KW-0472">Membrane</keyword>
<sequence length="98" mass="10957">MTVTFFVVYPLGDSGGNSDLVVFVSVSLSAVVITLITVAVCIIRLRKLQKTIDTLAKEEVEIFYFGYQNHEVLLDGNCQAENLAFKQDLQILMENLEI</sequence>
<gene>
    <name evidence="2" type="ORF">AFUS01_LOCUS23967</name>
</gene>
<dbReference type="AlphaFoldDB" id="A0A8J2P8Z1"/>
<organism evidence="2 3">
    <name type="scientific">Allacma fusca</name>
    <dbReference type="NCBI Taxonomy" id="39272"/>
    <lineage>
        <taxon>Eukaryota</taxon>
        <taxon>Metazoa</taxon>
        <taxon>Ecdysozoa</taxon>
        <taxon>Arthropoda</taxon>
        <taxon>Hexapoda</taxon>
        <taxon>Collembola</taxon>
        <taxon>Symphypleona</taxon>
        <taxon>Sminthuridae</taxon>
        <taxon>Allacma</taxon>
    </lineage>
</organism>
<keyword evidence="1" id="KW-0812">Transmembrane</keyword>
<evidence type="ECO:0000256" key="1">
    <source>
        <dbReference type="SAM" id="Phobius"/>
    </source>
</evidence>
<dbReference type="Proteomes" id="UP000708208">
    <property type="component" value="Unassembled WGS sequence"/>
</dbReference>
<reference evidence="2" key="1">
    <citation type="submission" date="2021-06" db="EMBL/GenBank/DDBJ databases">
        <authorList>
            <person name="Hodson N. C."/>
            <person name="Mongue J. A."/>
            <person name="Jaron S. K."/>
        </authorList>
    </citation>
    <scope>NUCLEOTIDE SEQUENCE</scope>
</reference>
<dbReference type="EMBL" id="CAJVCH010294103">
    <property type="protein sequence ID" value="CAG7785337.1"/>
    <property type="molecule type" value="Genomic_DNA"/>
</dbReference>
<comment type="caution">
    <text evidence="2">The sequence shown here is derived from an EMBL/GenBank/DDBJ whole genome shotgun (WGS) entry which is preliminary data.</text>
</comment>
<keyword evidence="3" id="KW-1185">Reference proteome</keyword>